<keyword evidence="5 9" id="KW-1133">Transmembrane helix</keyword>
<evidence type="ECO:0000256" key="8">
    <source>
        <dbReference type="SAM" id="MobiDB-lite"/>
    </source>
</evidence>
<evidence type="ECO:0000256" key="7">
    <source>
        <dbReference type="ARBA" id="ARBA00024203"/>
    </source>
</evidence>
<feature type="transmembrane region" description="Helical" evidence="9">
    <location>
        <begin position="6"/>
        <end position="25"/>
    </location>
</feature>
<dbReference type="EMBL" id="QWIN01000273">
    <property type="protein sequence ID" value="RMY54901.1"/>
    <property type="molecule type" value="Genomic_DNA"/>
</dbReference>
<dbReference type="AlphaFoldDB" id="A0A3M7CS37"/>
<dbReference type="GO" id="GO:0005789">
    <property type="term" value="C:endoplasmic reticulum membrane"/>
    <property type="evidence" value="ECO:0007669"/>
    <property type="project" value="TreeGrafter"/>
</dbReference>
<evidence type="ECO:0000313" key="11">
    <source>
        <dbReference type="Proteomes" id="UP000270230"/>
    </source>
</evidence>
<comment type="caution">
    <text evidence="10">The sequence shown here is derived from an EMBL/GenBank/DDBJ whole genome shotgun (WGS) entry which is preliminary data.</text>
</comment>
<dbReference type="PANTHER" id="PTHR15858:SF0">
    <property type="entry name" value="IMMEDIATE EARLY RESPONSE 3-INTERACTING PROTEIN 1"/>
    <property type="match status" value="1"/>
</dbReference>
<evidence type="ECO:0000313" key="10">
    <source>
        <dbReference type="EMBL" id="RMY54901.1"/>
    </source>
</evidence>
<dbReference type="GO" id="GO:0006888">
    <property type="term" value="P:endoplasmic reticulum to Golgi vesicle-mediated transport"/>
    <property type="evidence" value="ECO:0007669"/>
    <property type="project" value="TreeGrafter"/>
</dbReference>
<evidence type="ECO:0000256" key="3">
    <source>
        <dbReference type="ARBA" id="ARBA00022692"/>
    </source>
</evidence>
<feature type="compositionally biased region" description="Basic and acidic residues" evidence="8">
    <location>
        <begin position="79"/>
        <end position="97"/>
    </location>
</feature>
<dbReference type="Pfam" id="PF08571">
    <property type="entry name" value="Yos1"/>
    <property type="match status" value="1"/>
</dbReference>
<dbReference type="GO" id="GO:0000139">
    <property type="term" value="C:Golgi membrane"/>
    <property type="evidence" value="ECO:0007669"/>
    <property type="project" value="TreeGrafter"/>
</dbReference>
<dbReference type="VEuPathDB" id="FungiDB:BTJ68_07498"/>
<keyword evidence="2" id="KW-0813">Transport</keyword>
<evidence type="ECO:0000256" key="4">
    <source>
        <dbReference type="ARBA" id="ARBA00022927"/>
    </source>
</evidence>
<evidence type="ECO:0000256" key="1">
    <source>
        <dbReference type="ARBA" id="ARBA00004370"/>
    </source>
</evidence>
<protein>
    <recommendedName>
        <fullName evidence="12">Immediate early response 3-interacting protein 1</fullName>
    </recommendedName>
</protein>
<dbReference type="InterPro" id="IPR013880">
    <property type="entry name" value="Yos1"/>
</dbReference>
<feature type="region of interest" description="Disordered" evidence="8">
    <location>
        <begin position="79"/>
        <end position="110"/>
    </location>
</feature>
<dbReference type="PANTHER" id="PTHR15858">
    <property type="entry name" value="IMMEDIATE EARLY RESPONSE 3-INTERACTING PROTEIN 1"/>
    <property type="match status" value="1"/>
</dbReference>
<proteinExistence type="inferred from homology"/>
<dbReference type="OrthoDB" id="15356at2759"/>
<evidence type="ECO:0008006" key="12">
    <source>
        <dbReference type="Google" id="ProtNLM"/>
    </source>
</evidence>
<dbReference type="GO" id="GO:0030134">
    <property type="term" value="C:COPII-coated ER to Golgi transport vesicle"/>
    <property type="evidence" value="ECO:0007669"/>
    <property type="project" value="TreeGrafter"/>
</dbReference>
<comment type="similarity">
    <text evidence="7">Belongs to the YOS1 family.</text>
</comment>
<keyword evidence="4" id="KW-0653">Protein transport</keyword>
<evidence type="ECO:0000256" key="6">
    <source>
        <dbReference type="ARBA" id="ARBA00023136"/>
    </source>
</evidence>
<comment type="subcellular location">
    <subcellularLocation>
        <location evidence="1">Membrane</location>
    </subcellularLocation>
</comment>
<accession>A0A3M7CS37</accession>
<organism evidence="10 11">
    <name type="scientific">Hortaea werneckii</name>
    <name type="common">Black yeast</name>
    <name type="synonym">Cladosporium werneckii</name>
    <dbReference type="NCBI Taxonomy" id="91943"/>
    <lineage>
        <taxon>Eukaryota</taxon>
        <taxon>Fungi</taxon>
        <taxon>Dikarya</taxon>
        <taxon>Ascomycota</taxon>
        <taxon>Pezizomycotina</taxon>
        <taxon>Dothideomycetes</taxon>
        <taxon>Dothideomycetidae</taxon>
        <taxon>Mycosphaerellales</taxon>
        <taxon>Teratosphaeriaceae</taxon>
        <taxon>Hortaea</taxon>
    </lineage>
</organism>
<sequence length="187" mass="21363">MATLFFSFGGLFQVSILLVNAIAILSEDRFLARNKLQKVGWGSSQQEPAFGGMQDNTSVKAKMINLINSVRTLMRSMCEPHESHRQEGASRLTEAKTRSPAHLPKRPDHRVGHRVWLSSITSGKGYLQRPRVIFTSKAPWTRHSTAGRGRCADCRTSGHLVWKRRQGKDRPVWRVERNRRRRRSSMA</sequence>
<evidence type="ECO:0000256" key="9">
    <source>
        <dbReference type="SAM" id="Phobius"/>
    </source>
</evidence>
<evidence type="ECO:0000256" key="2">
    <source>
        <dbReference type="ARBA" id="ARBA00022448"/>
    </source>
</evidence>
<dbReference type="Proteomes" id="UP000270230">
    <property type="component" value="Unassembled WGS sequence"/>
</dbReference>
<name>A0A3M7CS37_HORWE</name>
<keyword evidence="3 9" id="KW-0812">Transmembrane</keyword>
<reference evidence="10 11" key="1">
    <citation type="journal article" date="2018" name="BMC Genomics">
        <title>Genomic evidence for intraspecific hybridization in a clonal and extremely halotolerant yeast.</title>
        <authorList>
            <person name="Gostincar C."/>
            <person name="Stajich J.E."/>
            <person name="Zupancic J."/>
            <person name="Zalar P."/>
            <person name="Gunde-Cimerman N."/>
        </authorList>
    </citation>
    <scope>NUCLEOTIDE SEQUENCE [LARGE SCALE GENOMIC DNA]</scope>
    <source>
        <strain evidence="10 11">EXF-151</strain>
    </source>
</reference>
<gene>
    <name evidence="10" type="ORF">D0865_04480</name>
</gene>
<dbReference type="GO" id="GO:0015031">
    <property type="term" value="P:protein transport"/>
    <property type="evidence" value="ECO:0007669"/>
    <property type="project" value="UniProtKB-KW"/>
</dbReference>
<keyword evidence="6 9" id="KW-0472">Membrane</keyword>
<evidence type="ECO:0000256" key="5">
    <source>
        <dbReference type="ARBA" id="ARBA00022989"/>
    </source>
</evidence>